<dbReference type="Proteomes" id="UP001140206">
    <property type="component" value="Chromosome 1"/>
</dbReference>
<dbReference type="CDD" id="cd16461">
    <property type="entry name" value="RING-H2_EL5-like"/>
    <property type="match status" value="1"/>
</dbReference>
<evidence type="ECO:0000259" key="17">
    <source>
        <dbReference type="PROSITE" id="PS50089"/>
    </source>
</evidence>
<dbReference type="PANTHER" id="PTHR14155:SF627">
    <property type="entry name" value="OS06G0192800 PROTEIN"/>
    <property type="match status" value="1"/>
</dbReference>
<keyword evidence="12 16" id="KW-0472">Membrane</keyword>
<dbReference type="InterPro" id="IPR053238">
    <property type="entry name" value="RING-H2_zinc_finger"/>
</dbReference>
<keyword evidence="10" id="KW-0862">Zinc</keyword>
<comment type="pathway">
    <text evidence="3">Protein modification; protein ubiquitination.</text>
</comment>
<evidence type="ECO:0000256" key="2">
    <source>
        <dbReference type="ARBA" id="ARBA00004167"/>
    </source>
</evidence>
<feature type="region of interest" description="Disordered" evidence="15">
    <location>
        <begin position="284"/>
        <end position="342"/>
    </location>
</feature>
<dbReference type="EMBL" id="JAMFTS010000001">
    <property type="protein sequence ID" value="KAJ4820365.1"/>
    <property type="molecule type" value="Genomic_DNA"/>
</dbReference>
<feature type="domain" description="RING-type" evidence="17">
    <location>
        <begin position="102"/>
        <end position="145"/>
    </location>
</feature>
<dbReference type="InterPro" id="IPR001841">
    <property type="entry name" value="Znf_RING"/>
</dbReference>
<reference evidence="18" key="1">
    <citation type="submission" date="2022-08" db="EMBL/GenBank/DDBJ databases">
        <authorList>
            <person name="Marques A."/>
        </authorList>
    </citation>
    <scope>NUCLEOTIDE SEQUENCE</scope>
    <source>
        <strain evidence="18">RhyPub2mFocal</strain>
        <tissue evidence="18">Leaves</tissue>
    </source>
</reference>
<dbReference type="InterPro" id="IPR013083">
    <property type="entry name" value="Znf_RING/FYVE/PHD"/>
</dbReference>
<evidence type="ECO:0000256" key="5">
    <source>
        <dbReference type="ARBA" id="ARBA00022679"/>
    </source>
</evidence>
<feature type="region of interest" description="Disordered" evidence="15">
    <location>
        <begin position="359"/>
        <end position="424"/>
    </location>
</feature>
<evidence type="ECO:0000256" key="11">
    <source>
        <dbReference type="ARBA" id="ARBA00022989"/>
    </source>
</evidence>
<evidence type="ECO:0000313" key="19">
    <source>
        <dbReference type="Proteomes" id="UP001140206"/>
    </source>
</evidence>
<evidence type="ECO:0000256" key="12">
    <source>
        <dbReference type="ARBA" id="ARBA00023136"/>
    </source>
</evidence>
<dbReference type="Pfam" id="PF13639">
    <property type="entry name" value="zf-RING_2"/>
    <property type="match status" value="1"/>
</dbReference>
<evidence type="ECO:0000256" key="10">
    <source>
        <dbReference type="ARBA" id="ARBA00022833"/>
    </source>
</evidence>
<keyword evidence="11 16" id="KW-1133">Transmembrane helix</keyword>
<evidence type="ECO:0000256" key="8">
    <source>
        <dbReference type="ARBA" id="ARBA00022771"/>
    </source>
</evidence>
<evidence type="ECO:0000256" key="1">
    <source>
        <dbReference type="ARBA" id="ARBA00000900"/>
    </source>
</evidence>
<dbReference type="EC" id="2.3.2.27" evidence="4"/>
<keyword evidence="7" id="KW-0479">Metal-binding</keyword>
<feature type="compositionally biased region" description="Basic and acidic residues" evidence="15">
    <location>
        <begin position="410"/>
        <end position="424"/>
    </location>
</feature>
<feature type="compositionally biased region" description="Polar residues" evidence="15">
    <location>
        <begin position="369"/>
        <end position="379"/>
    </location>
</feature>
<dbReference type="PROSITE" id="PS50089">
    <property type="entry name" value="ZF_RING_2"/>
    <property type="match status" value="1"/>
</dbReference>
<keyword evidence="5" id="KW-0808">Transferase</keyword>
<organism evidence="18 19">
    <name type="scientific">Rhynchospora pubera</name>
    <dbReference type="NCBI Taxonomy" id="906938"/>
    <lineage>
        <taxon>Eukaryota</taxon>
        <taxon>Viridiplantae</taxon>
        <taxon>Streptophyta</taxon>
        <taxon>Embryophyta</taxon>
        <taxon>Tracheophyta</taxon>
        <taxon>Spermatophyta</taxon>
        <taxon>Magnoliopsida</taxon>
        <taxon>Liliopsida</taxon>
        <taxon>Poales</taxon>
        <taxon>Cyperaceae</taxon>
        <taxon>Cyperoideae</taxon>
        <taxon>Rhynchosporeae</taxon>
        <taxon>Rhynchospora</taxon>
    </lineage>
</organism>
<dbReference type="PANTHER" id="PTHR14155">
    <property type="entry name" value="RING FINGER DOMAIN-CONTAINING"/>
    <property type="match status" value="1"/>
</dbReference>
<dbReference type="FunFam" id="3.30.40.10:FF:000187">
    <property type="entry name" value="E3 ubiquitin-protein ligase ATL6"/>
    <property type="match status" value="1"/>
</dbReference>
<evidence type="ECO:0000313" key="18">
    <source>
        <dbReference type="EMBL" id="KAJ4820365.1"/>
    </source>
</evidence>
<accession>A0AAV8HWU7</accession>
<dbReference type="SMART" id="SM00184">
    <property type="entry name" value="RING"/>
    <property type="match status" value="1"/>
</dbReference>
<evidence type="ECO:0000256" key="6">
    <source>
        <dbReference type="ARBA" id="ARBA00022692"/>
    </source>
</evidence>
<gene>
    <name evidence="18" type="ORF">LUZ62_032931</name>
</gene>
<evidence type="ECO:0000256" key="3">
    <source>
        <dbReference type="ARBA" id="ARBA00004906"/>
    </source>
</evidence>
<comment type="subcellular location">
    <subcellularLocation>
        <location evidence="2">Membrane</location>
        <topology evidence="2">Single-pass membrane protein</topology>
    </subcellularLocation>
</comment>
<dbReference type="GO" id="GO:0061630">
    <property type="term" value="F:ubiquitin protein ligase activity"/>
    <property type="evidence" value="ECO:0007669"/>
    <property type="project" value="UniProtKB-EC"/>
</dbReference>
<evidence type="ECO:0000256" key="15">
    <source>
        <dbReference type="SAM" id="MobiDB-lite"/>
    </source>
</evidence>
<dbReference type="SUPFAM" id="SSF57850">
    <property type="entry name" value="RING/U-box"/>
    <property type="match status" value="1"/>
</dbReference>
<keyword evidence="6 16" id="KW-0812">Transmembrane</keyword>
<evidence type="ECO:0000256" key="7">
    <source>
        <dbReference type="ARBA" id="ARBA00022723"/>
    </source>
</evidence>
<keyword evidence="19" id="KW-1185">Reference proteome</keyword>
<comment type="similarity">
    <text evidence="13">Belongs to the RING-type zinc finger family. ATL subfamily.</text>
</comment>
<name>A0AAV8HWU7_9POAL</name>
<evidence type="ECO:0000256" key="13">
    <source>
        <dbReference type="ARBA" id="ARBA00024209"/>
    </source>
</evidence>
<feature type="region of interest" description="Disordered" evidence="15">
    <location>
        <begin position="246"/>
        <end position="266"/>
    </location>
</feature>
<keyword evidence="8 14" id="KW-0863">Zinc-finger</keyword>
<evidence type="ECO:0000256" key="4">
    <source>
        <dbReference type="ARBA" id="ARBA00012483"/>
    </source>
</evidence>
<feature type="transmembrane region" description="Helical" evidence="16">
    <location>
        <begin position="23"/>
        <end position="48"/>
    </location>
</feature>
<dbReference type="Gene3D" id="3.30.40.10">
    <property type="entry name" value="Zinc/RING finger domain, C3HC4 (zinc finger)"/>
    <property type="match status" value="1"/>
</dbReference>
<sequence length="424" mass="45202">MAVPALAQSPPPPSYPGYTTSSFSLTMALVLAFLVLVFVAISIVSVCVNRYSFNGTDQQPVFPTPREPRMSVGLDQSLVDMFPVIDYEGVKGIKIGNGPLECAVCLSEFDDSDKIRLLLPGCCHAFHPECIDDWLKNHVTCPVCRSDLTHNAEIIAGENNLTSENGEHHLAIAAVDRFTLRLPEHVQRDIEASRGEQRLAARIGGHRYEVLPASRSGKVWSFLRVFSSRRPPGEFGEGSIRREGSVRRDGSVRRNGSIRRDGSIRKDGSVRRVASIGNFRTSSLRSGSLRLSPSNEVAEASDGSVGRLSPITAPRIPNPRGKAGSTLLLSPGNGGESDGRTSPVTITGMAGLRSGSIKLIPGSVANGRSAPSSPSQGGNPASPIKSSPGIVINGRSAPSPPLQVKGGNQEADRDAIDLMTLDRV</sequence>
<proteinExistence type="inferred from homology"/>
<comment type="catalytic activity">
    <reaction evidence="1">
        <text>S-ubiquitinyl-[E2 ubiquitin-conjugating enzyme]-L-cysteine + [acceptor protein]-L-lysine = [E2 ubiquitin-conjugating enzyme]-L-cysteine + N(6)-ubiquitinyl-[acceptor protein]-L-lysine.</text>
        <dbReference type="EC" id="2.3.2.27"/>
    </reaction>
</comment>
<protein>
    <recommendedName>
        <fullName evidence="4">RING-type E3 ubiquitin transferase</fullName>
        <ecNumber evidence="4">2.3.2.27</ecNumber>
    </recommendedName>
</protein>
<dbReference type="GO" id="GO:0016020">
    <property type="term" value="C:membrane"/>
    <property type="evidence" value="ECO:0007669"/>
    <property type="project" value="UniProtKB-SubCell"/>
</dbReference>
<keyword evidence="9" id="KW-0833">Ubl conjugation pathway</keyword>
<evidence type="ECO:0000256" key="14">
    <source>
        <dbReference type="PROSITE-ProRule" id="PRU00175"/>
    </source>
</evidence>
<evidence type="ECO:0000256" key="16">
    <source>
        <dbReference type="SAM" id="Phobius"/>
    </source>
</evidence>
<evidence type="ECO:0000256" key="9">
    <source>
        <dbReference type="ARBA" id="ARBA00022786"/>
    </source>
</evidence>
<feature type="compositionally biased region" description="Low complexity" evidence="15">
    <location>
        <begin position="284"/>
        <end position="294"/>
    </location>
</feature>
<comment type="caution">
    <text evidence="18">The sequence shown here is derived from an EMBL/GenBank/DDBJ whole genome shotgun (WGS) entry which is preliminary data.</text>
</comment>
<dbReference type="GO" id="GO:0008270">
    <property type="term" value="F:zinc ion binding"/>
    <property type="evidence" value="ECO:0007669"/>
    <property type="project" value="UniProtKB-KW"/>
</dbReference>
<dbReference type="AlphaFoldDB" id="A0AAV8HWU7"/>